<dbReference type="STRING" id="83765.SAMN05660284_02067"/>
<accession>A0A1I5B614</accession>
<dbReference type="SUPFAM" id="SSF141371">
    <property type="entry name" value="PilZ domain-like"/>
    <property type="match status" value="1"/>
</dbReference>
<dbReference type="AlphaFoldDB" id="A0A1I5B614"/>
<name>A0A1I5B614_9NEIS</name>
<evidence type="ECO:0000313" key="3">
    <source>
        <dbReference type="Proteomes" id="UP000242869"/>
    </source>
</evidence>
<dbReference type="Gene3D" id="2.40.10.220">
    <property type="entry name" value="predicted glycosyltransferase like domains"/>
    <property type="match status" value="1"/>
</dbReference>
<feature type="domain" description="PilZ" evidence="1">
    <location>
        <begin position="8"/>
        <end position="96"/>
    </location>
</feature>
<proteinExistence type="predicted"/>
<reference evidence="3" key="1">
    <citation type="submission" date="2016-10" db="EMBL/GenBank/DDBJ databases">
        <authorList>
            <person name="Varghese N."/>
            <person name="Submissions S."/>
        </authorList>
    </citation>
    <scope>NUCLEOTIDE SEQUENCE [LARGE SCALE GENOMIC DNA]</scope>
    <source>
        <strain evidence="3">DSM 6150</strain>
    </source>
</reference>
<dbReference type="OrthoDB" id="8562941at2"/>
<evidence type="ECO:0000259" key="1">
    <source>
        <dbReference type="Pfam" id="PF07238"/>
    </source>
</evidence>
<gene>
    <name evidence="2" type="ORF">SAMN05660284_02067</name>
</gene>
<dbReference type="EMBL" id="FOVE01000015">
    <property type="protein sequence ID" value="SFN70051.1"/>
    <property type="molecule type" value="Genomic_DNA"/>
</dbReference>
<dbReference type="Proteomes" id="UP000242869">
    <property type="component" value="Unassembled WGS sequence"/>
</dbReference>
<evidence type="ECO:0000313" key="2">
    <source>
        <dbReference type="EMBL" id="SFN70051.1"/>
    </source>
</evidence>
<protein>
    <submittedName>
        <fullName evidence="2">PilZ domain-containing protein</fullName>
    </submittedName>
</protein>
<dbReference type="InterPro" id="IPR009875">
    <property type="entry name" value="PilZ_domain"/>
</dbReference>
<organism evidence="2 3">
    <name type="scientific">Formivibrio citricus</name>
    <dbReference type="NCBI Taxonomy" id="83765"/>
    <lineage>
        <taxon>Bacteria</taxon>
        <taxon>Pseudomonadati</taxon>
        <taxon>Pseudomonadota</taxon>
        <taxon>Betaproteobacteria</taxon>
        <taxon>Neisseriales</taxon>
        <taxon>Chitinibacteraceae</taxon>
        <taxon>Formivibrio</taxon>
    </lineage>
</organism>
<dbReference type="Pfam" id="PF07238">
    <property type="entry name" value="PilZ"/>
    <property type="match status" value="1"/>
</dbReference>
<keyword evidence="3" id="KW-1185">Reference proteome</keyword>
<dbReference type="GO" id="GO:0035438">
    <property type="term" value="F:cyclic-di-GMP binding"/>
    <property type="evidence" value="ECO:0007669"/>
    <property type="project" value="InterPro"/>
</dbReference>
<dbReference type="RefSeq" id="WP_091195669.1">
    <property type="nucleotide sequence ID" value="NZ_FOVE01000015.1"/>
</dbReference>
<sequence>MGRSRQDQRSARRVPVSFRAKIRVEGGSYAFYGECTDLSVGGMTLRTSYVPRPNEEFEVYLLPPQIGKSVRPFSARVRVMRCHEIERNRLYEIGLATLEVLA</sequence>